<evidence type="ECO:0000256" key="1">
    <source>
        <dbReference type="ARBA" id="ARBA00000141"/>
    </source>
</evidence>
<comment type="pathway">
    <text evidence="4 19">Cofactor biosynthesis; riboflavin biosynthesis; 5-amino-6-(D-ribitylamino)uracil from GTP: step 1/4.</text>
</comment>
<dbReference type="Pfam" id="PF00926">
    <property type="entry name" value="DHBP_synthase"/>
    <property type="match status" value="1"/>
</dbReference>
<feature type="binding site" evidence="19">
    <location>
        <position position="292"/>
    </location>
    <ligand>
        <name>GTP</name>
        <dbReference type="ChEBI" id="CHEBI:37565"/>
    </ligand>
</feature>
<feature type="region of interest" description="Disordered" evidence="20">
    <location>
        <begin position="1"/>
        <end position="20"/>
    </location>
</feature>
<dbReference type="GO" id="GO:0030145">
    <property type="term" value="F:manganese ion binding"/>
    <property type="evidence" value="ECO:0007669"/>
    <property type="project" value="UniProtKB-UniRule"/>
</dbReference>
<evidence type="ECO:0000256" key="7">
    <source>
        <dbReference type="ARBA" id="ARBA00022619"/>
    </source>
</evidence>
<evidence type="ECO:0000256" key="12">
    <source>
        <dbReference type="ARBA" id="ARBA00022842"/>
    </source>
</evidence>
<evidence type="ECO:0000256" key="2">
    <source>
        <dbReference type="ARBA" id="ARBA00001936"/>
    </source>
</evidence>
<evidence type="ECO:0000256" key="17">
    <source>
        <dbReference type="ARBA" id="ARBA00043932"/>
    </source>
</evidence>
<name>A0AAU7B4F2_9ACTN</name>
<dbReference type="EMBL" id="CP114014">
    <property type="protein sequence ID" value="XAY08513.1"/>
    <property type="molecule type" value="Genomic_DNA"/>
</dbReference>
<dbReference type="InterPro" id="IPR036144">
    <property type="entry name" value="RibA-like_sf"/>
</dbReference>
<dbReference type="PANTHER" id="PTHR21327">
    <property type="entry name" value="GTP CYCLOHYDROLASE II-RELATED"/>
    <property type="match status" value="1"/>
</dbReference>
<dbReference type="GO" id="GO:0003935">
    <property type="term" value="F:GTP cyclohydrolase II activity"/>
    <property type="evidence" value="ECO:0007669"/>
    <property type="project" value="UniProtKB-UniRule"/>
</dbReference>
<keyword evidence="12 19" id="KW-0460">Magnesium</keyword>
<evidence type="ECO:0000256" key="20">
    <source>
        <dbReference type="SAM" id="MobiDB-lite"/>
    </source>
</evidence>
<keyword evidence="14 19" id="KW-0464">Manganese</keyword>
<dbReference type="EC" id="4.1.99.12" evidence="19"/>
<dbReference type="GO" id="GO:0005525">
    <property type="term" value="F:GTP binding"/>
    <property type="evidence" value="ECO:0007669"/>
    <property type="project" value="UniProtKB-KW"/>
</dbReference>
<feature type="binding site" evidence="19">
    <location>
        <begin position="43"/>
        <end position="44"/>
    </location>
    <ligand>
        <name>D-ribulose 5-phosphate</name>
        <dbReference type="ChEBI" id="CHEBI:58121"/>
    </ligand>
</feature>
<keyword evidence="16 19" id="KW-0511">Multifunctional enzyme</keyword>
<sequence>MNQKTSTPAADTPDEAPEWSSVEAALETIRSGGFVVVADGEDREDEGDLIMAASCITPEAMAFLVRHTSGLACVGMTGDRLDALELPLMVPDARDNRDVLGTAFTVSVDAVAGMTTGISAVERANTVRALAHPASRPVDFVRPGHVFPLKAREGGVLKRAGHTEAAVDLARLAGMDPAGLLCEIVNDDGTMARRPQLARFAAEHALPLITIEQLIAYRRRHERLVDAVSSAAVVTVHGDAVVHAFRSRLDDVEHAAVVYGDVSGDEPVLVRVHSECLTGDVLGSARCDCGAQLALAQELIATRGCGVLVYLRGQEGRGIGLAHKLRAYNLQDDGLDTVDANLALDLPIDSREYGIGAQILIDLGVRSLRLLTNNPAKYEGLSAYGLRIVERVPVVTERTPDNARYLDAKRQRMGHALPGPDAAA</sequence>
<evidence type="ECO:0000256" key="11">
    <source>
        <dbReference type="ARBA" id="ARBA00022833"/>
    </source>
</evidence>
<dbReference type="SUPFAM" id="SSF142695">
    <property type="entry name" value="RibA-like"/>
    <property type="match status" value="1"/>
</dbReference>
<dbReference type="AlphaFoldDB" id="A0AAU7B4F2"/>
<evidence type="ECO:0000256" key="16">
    <source>
        <dbReference type="ARBA" id="ARBA00023268"/>
    </source>
</evidence>
<organism evidence="22">
    <name type="scientific">Paraconexibacter sp. AEG42_29</name>
    <dbReference type="NCBI Taxonomy" id="2997339"/>
    <lineage>
        <taxon>Bacteria</taxon>
        <taxon>Bacillati</taxon>
        <taxon>Actinomycetota</taxon>
        <taxon>Thermoleophilia</taxon>
        <taxon>Solirubrobacterales</taxon>
        <taxon>Paraconexibacteraceae</taxon>
        <taxon>Paraconexibacter</taxon>
    </lineage>
</organism>
<dbReference type="SUPFAM" id="SSF55821">
    <property type="entry name" value="YrdC/RibB"/>
    <property type="match status" value="1"/>
</dbReference>
<keyword evidence="13 19" id="KW-0342">GTP-binding</keyword>
<evidence type="ECO:0000259" key="21">
    <source>
        <dbReference type="Pfam" id="PF00925"/>
    </source>
</evidence>
<dbReference type="NCBIfam" id="TIGR00505">
    <property type="entry name" value="ribA"/>
    <property type="match status" value="1"/>
</dbReference>
<feature type="binding site" evidence="19">
    <location>
        <position position="48"/>
    </location>
    <ligand>
        <name>D-ribulose 5-phosphate</name>
        <dbReference type="ChEBI" id="CHEBI:58121"/>
    </ligand>
</feature>
<comment type="pathway">
    <text evidence="5 19">Cofactor biosynthesis; riboflavin biosynthesis; 2-hydroxy-3-oxobutyl phosphate from D-ribulose 5-phosphate: step 1/1.</text>
</comment>
<comment type="cofactor">
    <cofactor evidence="2">
        <name>Mn(2+)</name>
        <dbReference type="ChEBI" id="CHEBI:29035"/>
    </cofactor>
</comment>
<keyword evidence="9 19" id="KW-0547">Nucleotide-binding</keyword>
<evidence type="ECO:0000256" key="6">
    <source>
        <dbReference type="ARBA" id="ARBA00005520"/>
    </source>
</evidence>
<feature type="binding site" evidence="19">
    <location>
        <position position="289"/>
    </location>
    <ligand>
        <name>Zn(2+)</name>
        <dbReference type="ChEBI" id="CHEBI:29105"/>
        <note>catalytic</note>
    </ligand>
</feature>
<feature type="site" description="Essential for DHBP synthase activity" evidence="19">
    <location>
        <position position="145"/>
    </location>
</feature>
<dbReference type="EC" id="3.5.4.25" evidence="19"/>
<evidence type="ECO:0000256" key="15">
    <source>
        <dbReference type="ARBA" id="ARBA00023239"/>
    </source>
</evidence>
<feature type="binding site" evidence="19">
    <location>
        <position position="337"/>
    </location>
    <ligand>
        <name>GTP</name>
        <dbReference type="ChEBI" id="CHEBI:37565"/>
    </ligand>
</feature>
<feature type="binding site" evidence="19">
    <location>
        <begin position="271"/>
        <end position="275"/>
    </location>
    <ligand>
        <name>GTP</name>
        <dbReference type="ChEBI" id="CHEBI:37565"/>
    </ligand>
</feature>
<evidence type="ECO:0000313" key="22">
    <source>
        <dbReference type="EMBL" id="XAY08513.1"/>
    </source>
</evidence>
<evidence type="ECO:0000256" key="9">
    <source>
        <dbReference type="ARBA" id="ARBA00022741"/>
    </source>
</evidence>
<dbReference type="CDD" id="cd00641">
    <property type="entry name" value="GTP_cyclohydro2"/>
    <property type="match status" value="1"/>
</dbReference>
<gene>
    <name evidence="22" type="primary">ribBA_4</name>
    <name evidence="19" type="synonym">ribBA</name>
    <name evidence="22" type="ORF">DSM112329_05414</name>
</gene>
<dbReference type="HAMAP" id="MF_00179">
    <property type="entry name" value="RibA"/>
    <property type="match status" value="1"/>
</dbReference>
<comment type="cofactor">
    <cofactor evidence="19">
        <name>Mg(2+)</name>
        <dbReference type="ChEBI" id="CHEBI:18420"/>
    </cofactor>
    <cofactor evidence="19">
        <name>Mn(2+)</name>
        <dbReference type="ChEBI" id="CHEBI:29035"/>
    </cofactor>
    <text evidence="19">Binds 2 divalent metal cations per subunit. Magnesium or manganese.</text>
</comment>
<evidence type="ECO:0000256" key="4">
    <source>
        <dbReference type="ARBA" id="ARBA00004853"/>
    </source>
</evidence>
<evidence type="ECO:0000256" key="18">
    <source>
        <dbReference type="ARBA" id="ARBA00049295"/>
    </source>
</evidence>
<protein>
    <recommendedName>
        <fullName evidence="19">Riboflavin biosynthesis protein RibBA</fullName>
    </recommendedName>
    <domain>
        <recommendedName>
            <fullName evidence="19">3,4-dihydroxy-2-butanone 4-phosphate synthase</fullName>
            <shortName evidence="19">DHBP synthase</shortName>
            <ecNumber evidence="19">4.1.99.12</ecNumber>
        </recommendedName>
    </domain>
    <domain>
        <recommendedName>
            <fullName evidence="19">GTP cyclohydrolase-2</fullName>
            <ecNumber evidence="19">3.5.4.25</ecNumber>
        </recommendedName>
        <alternativeName>
            <fullName evidence="19">GTP cyclohydrolase II</fullName>
        </alternativeName>
    </domain>
</protein>
<comment type="function">
    <text evidence="3 19">Catalyzes the conversion of D-ribulose 5-phosphate to formate and 3,4-dihydroxy-2-butanone 4-phosphate.</text>
</comment>
<comment type="cofactor">
    <cofactor evidence="19">
        <name>Zn(2+)</name>
        <dbReference type="ChEBI" id="CHEBI:29105"/>
    </cofactor>
    <text evidence="19">Binds 1 zinc ion per subunit.</text>
</comment>
<keyword evidence="7 19" id="KW-0686">Riboflavin biosynthesis</keyword>
<reference evidence="22" key="1">
    <citation type="submission" date="2022-12" db="EMBL/GenBank/DDBJ databases">
        <title>Paraconexibacter alkalitolerans sp. nov. and Baekduia alba sp. nov., isolated from soil and emended description of the genera Paraconexibacter (Chun et al., 2020) and Baekduia (An et al., 2020).</title>
        <authorList>
            <person name="Vieira S."/>
            <person name="Huber K.J."/>
            <person name="Geppert A."/>
            <person name="Wolf J."/>
            <person name="Neumann-Schaal M."/>
            <person name="Muesken M."/>
            <person name="Overmann J."/>
        </authorList>
    </citation>
    <scope>NUCLEOTIDE SEQUENCE</scope>
    <source>
        <strain evidence="22">AEG42_29</strain>
    </source>
</reference>
<feature type="active site" description="Proton acceptor; for GTP cyclohydrolase activity" evidence="19">
    <location>
        <position position="349"/>
    </location>
</feature>
<evidence type="ECO:0000256" key="3">
    <source>
        <dbReference type="ARBA" id="ARBA00002284"/>
    </source>
</evidence>
<proteinExistence type="inferred from homology"/>
<dbReference type="InterPro" id="IPR000926">
    <property type="entry name" value="RibA"/>
</dbReference>
<dbReference type="Gene3D" id="3.90.870.10">
    <property type="entry name" value="DHBP synthase"/>
    <property type="match status" value="1"/>
</dbReference>
<feature type="binding site" evidence="19">
    <location>
        <position position="44"/>
    </location>
    <ligand>
        <name>Mg(2+)</name>
        <dbReference type="ChEBI" id="CHEBI:18420"/>
        <label>2</label>
    </ligand>
</feature>
<dbReference type="FunFam" id="3.90.870.10:FF:000001">
    <property type="entry name" value="Riboflavin biosynthesis protein RibBA"/>
    <property type="match status" value="1"/>
</dbReference>
<feature type="binding site" evidence="19">
    <location>
        <begin position="159"/>
        <end position="163"/>
    </location>
    <ligand>
        <name>D-ribulose 5-phosphate</name>
        <dbReference type="ChEBI" id="CHEBI:58121"/>
    </ligand>
</feature>
<feature type="binding site" evidence="19">
    <location>
        <position position="287"/>
    </location>
    <ligand>
        <name>Zn(2+)</name>
        <dbReference type="ChEBI" id="CHEBI:29105"/>
        <note>catalytic</note>
    </ligand>
</feature>
<comment type="catalytic activity">
    <reaction evidence="18 19">
        <text>GTP + 4 H2O = 2,5-diamino-6-hydroxy-4-(5-phosphoribosylamino)-pyrimidine + formate + 2 phosphate + 3 H(+)</text>
        <dbReference type="Rhea" id="RHEA:23704"/>
        <dbReference type="ChEBI" id="CHEBI:15377"/>
        <dbReference type="ChEBI" id="CHEBI:15378"/>
        <dbReference type="ChEBI" id="CHEBI:15740"/>
        <dbReference type="ChEBI" id="CHEBI:37565"/>
        <dbReference type="ChEBI" id="CHEBI:43474"/>
        <dbReference type="ChEBI" id="CHEBI:58614"/>
        <dbReference type="EC" id="3.5.4.25"/>
    </reaction>
</comment>
<dbReference type="GO" id="GO:0005829">
    <property type="term" value="C:cytosol"/>
    <property type="evidence" value="ECO:0007669"/>
    <property type="project" value="TreeGrafter"/>
</dbReference>
<evidence type="ECO:0000256" key="13">
    <source>
        <dbReference type="ARBA" id="ARBA00023134"/>
    </source>
</evidence>
<dbReference type="RefSeq" id="WP_354699692.1">
    <property type="nucleotide sequence ID" value="NZ_CP114014.1"/>
</dbReference>
<feature type="active site" description="Nucleophile; for GTP cyclohydrolase activity" evidence="19">
    <location>
        <position position="351"/>
    </location>
</feature>
<dbReference type="NCBIfam" id="NF006803">
    <property type="entry name" value="PRK09311.1"/>
    <property type="match status" value="1"/>
</dbReference>
<comment type="similarity">
    <text evidence="6 19">In the N-terminal section; belongs to the DHBP synthase family.</text>
</comment>
<dbReference type="InterPro" id="IPR032677">
    <property type="entry name" value="GTP_cyclohydro_II"/>
</dbReference>
<dbReference type="GO" id="GO:0008270">
    <property type="term" value="F:zinc ion binding"/>
    <property type="evidence" value="ECO:0007669"/>
    <property type="project" value="UniProtKB-UniRule"/>
</dbReference>
<dbReference type="GO" id="GO:0000287">
    <property type="term" value="F:magnesium ion binding"/>
    <property type="evidence" value="ECO:0007669"/>
    <property type="project" value="UniProtKB-UniRule"/>
</dbReference>
<dbReference type="PANTHER" id="PTHR21327:SF18">
    <property type="entry name" value="3,4-DIHYDROXY-2-BUTANONE 4-PHOSPHATE SYNTHASE"/>
    <property type="match status" value="1"/>
</dbReference>
<dbReference type="InterPro" id="IPR017945">
    <property type="entry name" value="DHBP_synth_RibB-like_a/b_dom"/>
</dbReference>
<comment type="similarity">
    <text evidence="19">In the C-terminal section; belongs to the GTP cyclohydrolase II family.</text>
</comment>
<keyword evidence="11 19" id="KW-0862">Zinc</keyword>
<feature type="binding site" evidence="19">
    <location>
        <position position="183"/>
    </location>
    <ligand>
        <name>D-ribulose 5-phosphate</name>
        <dbReference type="ChEBI" id="CHEBI:58121"/>
    </ligand>
</feature>
<dbReference type="InterPro" id="IPR000422">
    <property type="entry name" value="DHBP_synthase_RibB"/>
</dbReference>
<dbReference type="GO" id="GO:0008686">
    <property type="term" value="F:3,4-dihydroxy-2-butanone-4-phosphate synthase activity"/>
    <property type="evidence" value="ECO:0007669"/>
    <property type="project" value="UniProtKB-UniRule"/>
</dbReference>
<feature type="binding site" evidence="19">
    <location>
        <position position="44"/>
    </location>
    <ligand>
        <name>Mg(2+)</name>
        <dbReference type="ChEBI" id="CHEBI:18420"/>
        <label>1</label>
    </ligand>
</feature>
<dbReference type="FunFam" id="3.40.50.10990:FF:000001">
    <property type="entry name" value="Riboflavin biosynthesis protein RibBA"/>
    <property type="match status" value="1"/>
</dbReference>
<dbReference type="InterPro" id="IPR016299">
    <property type="entry name" value="Riboflavin_synth_RibBA"/>
</dbReference>
<feature type="binding site" evidence="19">
    <location>
        <position position="377"/>
    </location>
    <ligand>
        <name>GTP</name>
        <dbReference type="ChEBI" id="CHEBI:37565"/>
    </ligand>
</feature>
<dbReference type="Pfam" id="PF00925">
    <property type="entry name" value="GTP_cyclohydro2"/>
    <property type="match status" value="1"/>
</dbReference>
<feature type="region of interest" description="GTP cyclohydrolase II" evidence="19">
    <location>
        <begin position="221"/>
        <end position="424"/>
    </location>
</feature>
<feature type="binding site" evidence="19">
    <location>
        <position position="162"/>
    </location>
    <ligand>
        <name>Mg(2+)</name>
        <dbReference type="ChEBI" id="CHEBI:18420"/>
        <label>2</label>
    </ligand>
</feature>
<feature type="region of interest" description="DHBP synthase" evidence="19">
    <location>
        <begin position="1"/>
        <end position="220"/>
    </location>
</feature>
<dbReference type="HAMAP" id="MF_01283">
    <property type="entry name" value="RibBA"/>
    <property type="match status" value="1"/>
</dbReference>
<dbReference type="KEGG" id="parq:DSM112329_05414"/>
<keyword evidence="10 19" id="KW-0378">Hydrolase</keyword>
<feature type="binding site" evidence="19">
    <location>
        <begin position="315"/>
        <end position="317"/>
    </location>
    <ligand>
        <name>GTP</name>
        <dbReference type="ChEBI" id="CHEBI:37565"/>
    </ligand>
</feature>
<comment type="function">
    <text evidence="17 19">Catalyzes the conversion of GTP to 2,5-diamino-6-ribosylamino-4(3H)-pyrimidinone 5'-phosphate (DARP), formate and pyrophosphate.</text>
</comment>
<dbReference type="GO" id="GO:0009231">
    <property type="term" value="P:riboflavin biosynthetic process"/>
    <property type="evidence" value="ECO:0007669"/>
    <property type="project" value="UniProtKB-UniRule"/>
</dbReference>
<evidence type="ECO:0000256" key="19">
    <source>
        <dbReference type="HAMAP-Rule" id="MF_01283"/>
    </source>
</evidence>
<feature type="domain" description="GTP cyclohydrolase II" evidence="21">
    <location>
        <begin position="230"/>
        <end position="393"/>
    </location>
</feature>
<evidence type="ECO:0000256" key="10">
    <source>
        <dbReference type="ARBA" id="ARBA00022801"/>
    </source>
</evidence>
<feature type="binding site" evidence="19">
    <location>
        <position position="372"/>
    </location>
    <ligand>
        <name>GTP</name>
        <dbReference type="ChEBI" id="CHEBI:37565"/>
    </ligand>
</feature>
<keyword evidence="8 19" id="KW-0479">Metal-binding</keyword>
<evidence type="ECO:0000256" key="14">
    <source>
        <dbReference type="ARBA" id="ARBA00023211"/>
    </source>
</evidence>
<evidence type="ECO:0000256" key="5">
    <source>
        <dbReference type="ARBA" id="ARBA00004904"/>
    </source>
</evidence>
<dbReference type="NCBIfam" id="NF001591">
    <property type="entry name" value="PRK00393.1"/>
    <property type="match status" value="1"/>
</dbReference>
<comment type="catalytic activity">
    <reaction evidence="1 19">
        <text>D-ribulose 5-phosphate = (2S)-2-hydroxy-3-oxobutyl phosphate + formate + H(+)</text>
        <dbReference type="Rhea" id="RHEA:18457"/>
        <dbReference type="ChEBI" id="CHEBI:15378"/>
        <dbReference type="ChEBI" id="CHEBI:15740"/>
        <dbReference type="ChEBI" id="CHEBI:58121"/>
        <dbReference type="ChEBI" id="CHEBI:58830"/>
        <dbReference type="EC" id="4.1.99.12"/>
    </reaction>
</comment>
<keyword evidence="15 19" id="KW-0456">Lyase</keyword>
<feature type="site" description="Essential for DHBP synthase activity" evidence="19">
    <location>
        <position position="183"/>
    </location>
</feature>
<dbReference type="NCBIfam" id="TIGR00506">
    <property type="entry name" value="ribB"/>
    <property type="match status" value="1"/>
</dbReference>
<dbReference type="HAMAP" id="MF_00180">
    <property type="entry name" value="RibB"/>
    <property type="match status" value="1"/>
</dbReference>
<feature type="binding site" evidence="19">
    <location>
        <position position="276"/>
    </location>
    <ligand>
        <name>Zn(2+)</name>
        <dbReference type="ChEBI" id="CHEBI:29105"/>
        <note>catalytic</note>
    </ligand>
</feature>
<accession>A0AAU7B4F2</accession>
<dbReference type="Gene3D" id="3.40.50.10990">
    <property type="entry name" value="GTP cyclohydrolase II"/>
    <property type="match status" value="1"/>
</dbReference>
<evidence type="ECO:0000256" key="8">
    <source>
        <dbReference type="ARBA" id="ARBA00022723"/>
    </source>
</evidence>
<dbReference type="PIRSF" id="PIRSF001259">
    <property type="entry name" value="RibA"/>
    <property type="match status" value="1"/>
</dbReference>